<accession>A0A0B7N9S5</accession>
<dbReference type="PROSITE" id="PS00218">
    <property type="entry name" value="AMINO_ACID_PERMEASE_1"/>
    <property type="match status" value="1"/>
</dbReference>
<feature type="transmembrane region" description="Helical" evidence="7">
    <location>
        <begin position="215"/>
        <end position="239"/>
    </location>
</feature>
<dbReference type="AlphaFoldDB" id="A0A0B7N9S5"/>
<dbReference type="OrthoDB" id="3900342at2759"/>
<keyword evidence="10" id="KW-1185">Reference proteome</keyword>
<evidence type="ECO:0000256" key="2">
    <source>
        <dbReference type="ARBA" id="ARBA00022448"/>
    </source>
</evidence>
<dbReference type="InterPro" id="IPR050524">
    <property type="entry name" value="APC_YAT"/>
</dbReference>
<dbReference type="Proteomes" id="UP000054107">
    <property type="component" value="Unassembled WGS sequence"/>
</dbReference>
<keyword evidence="2" id="KW-0813">Transport</keyword>
<dbReference type="PIRSF" id="PIRSF006060">
    <property type="entry name" value="AA_transporter"/>
    <property type="match status" value="1"/>
</dbReference>
<evidence type="ECO:0000256" key="3">
    <source>
        <dbReference type="ARBA" id="ARBA00022692"/>
    </source>
</evidence>
<dbReference type="PANTHER" id="PTHR43341:SF1">
    <property type="entry name" value="GENERAL AMINO-ACID PERMEASE GAP1"/>
    <property type="match status" value="1"/>
</dbReference>
<feature type="transmembrane region" description="Helical" evidence="7">
    <location>
        <begin position="74"/>
        <end position="92"/>
    </location>
</feature>
<feature type="transmembrane region" description="Helical" evidence="7">
    <location>
        <begin position="392"/>
        <end position="413"/>
    </location>
</feature>
<evidence type="ECO:0000313" key="10">
    <source>
        <dbReference type="Proteomes" id="UP000054107"/>
    </source>
</evidence>
<evidence type="ECO:0000256" key="4">
    <source>
        <dbReference type="ARBA" id="ARBA00022970"/>
    </source>
</evidence>
<protein>
    <recommendedName>
        <fullName evidence="8">Amino acid permease/ SLC12A domain-containing protein</fullName>
    </recommendedName>
</protein>
<dbReference type="STRING" id="35722.A0A0B7N9S5"/>
<keyword evidence="4" id="KW-0029">Amino-acid transport</keyword>
<feature type="transmembrane region" description="Helical" evidence="7">
    <location>
        <begin position="419"/>
        <end position="442"/>
    </location>
</feature>
<evidence type="ECO:0000256" key="6">
    <source>
        <dbReference type="ARBA" id="ARBA00023136"/>
    </source>
</evidence>
<evidence type="ECO:0000259" key="8">
    <source>
        <dbReference type="Pfam" id="PF00324"/>
    </source>
</evidence>
<evidence type="ECO:0000256" key="5">
    <source>
        <dbReference type="ARBA" id="ARBA00022989"/>
    </source>
</evidence>
<dbReference type="GO" id="GO:0016020">
    <property type="term" value="C:membrane"/>
    <property type="evidence" value="ECO:0007669"/>
    <property type="project" value="UniProtKB-SubCell"/>
</dbReference>
<dbReference type="GO" id="GO:0015171">
    <property type="term" value="F:amino acid transmembrane transporter activity"/>
    <property type="evidence" value="ECO:0007669"/>
    <property type="project" value="TreeGrafter"/>
</dbReference>
<proteinExistence type="predicted"/>
<keyword evidence="3 7" id="KW-0812">Transmembrane</keyword>
<dbReference type="FunFam" id="1.20.1740.10:FF:000001">
    <property type="entry name" value="Amino acid permease"/>
    <property type="match status" value="1"/>
</dbReference>
<keyword evidence="6 7" id="KW-0472">Membrane</keyword>
<dbReference type="EMBL" id="LN726786">
    <property type="protein sequence ID" value="CEP11729.1"/>
    <property type="molecule type" value="Genomic_DNA"/>
</dbReference>
<dbReference type="InterPro" id="IPR004841">
    <property type="entry name" value="AA-permease/SLC12A_dom"/>
</dbReference>
<evidence type="ECO:0000256" key="7">
    <source>
        <dbReference type="SAM" id="Phobius"/>
    </source>
</evidence>
<feature type="transmembrane region" description="Helical" evidence="7">
    <location>
        <begin position="463"/>
        <end position="485"/>
    </location>
</feature>
<feature type="transmembrane region" description="Helical" evidence="7">
    <location>
        <begin position="259"/>
        <end position="278"/>
    </location>
</feature>
<sequence>MENNNLDHKITYAEQGTLRPTMDNSSDDPMRIFDNEKMETYDQTDLSFESIPDDSFTHTPISTQPHRGLNARHIQMISLGGCIGTGLFLNSGQNISEAGPAGALIAYCVVGLMVYCLMTCLGEMATYMPVSGSFNHYATRYVDTAFGFALGWNYWLSAVTIAAEISAAATIINWWKPVMPDPAWSIIFIVLVLFVNLVGVRLYGELEYWFALLKILIVLVFIIIALCVTTGGLGAGSIGFKYWKDPGAFAGGGLGTLNVLLSAGFSFMGTEIVGITAAEAKNPTKTVPRAIRNTFWRIIFFYIVTIFLLGMCLPYDNPDLANADGDPGTASFTLVFQLAYIEVGAHIINAVILVSVLSAANSSLYTCSRTLLGLSKDGNAPRWMGKLNRWGAPYLAVICSSVIGFACVFASIYSASVAFVWFLSITAVSGFISWWGIAVVHIRFRRAFKAQGRSMDDLPYKALAYPYSAVIAIVLTTFVIFGQGYTAFYPQWDGIKFVTNYIGLVPVFVWYIGYKVIRKSKVVPLMEVDFETGRVTHLDMEKDREEDEILPWYRKALAWVV</sequence>
<dbReference type="Gene3D" id="1.20.1740.10">
    <property type="entry name" value="Amino acid/polyamine transporter I"/>
    <property type="match status" value="1"/>
</dbReference>
<dbReference type="PANTHER" id="PTHR43341">
    <property type="entry name" value="AMINO ACID PERMEASE"/>
    <property type="match status" value="1"/>
</dbReference>
<feature type="transmembrane region" description="Helical" evidence="7">
    <location>
        <begin position="184"/>
        <end position="203"/>
    </location>
</feature>
<keyword evidence="5 7" id="KW-1133">Transmembrane helix</keyword>
<name>A0A0B7N9S5_9FUNG</name>
<reference evidence="9 10" key="1">
    <citation type="submission" date="2014-09" db="EMBL/GenBank/DDBJ databases">
        <authorList>
            <person name="Ellenberger Sabrina"/>
        </authorList>
    </citation>
    <scope>NUCLEOTIDE SEQUENCE [LARGE SCALE GENOMIC DNA]</scope>
    <source>
        <strain evidence="9 10">CBS 412.66</strain>
    </source>
</reference>
<feature type="transmembrane region" description="Helical" evidence="7">
    <location>
        <begin position="146"/>
        <end position="172"/>
    </location>
</feature>
<dbReference type="Pfam" id="PF00324">
    <property type="entry name" value="AA_permease"/>
    <property type="match status" value="1"/>
</dbReference>
<feature type="domain" description="Amino acid permease/ SLC12A" evidence="8">
    <location>
        <begin position="73"/>
        <end position="521"/>
    </location>
</feature>
<evidence type="ECO:0000256" key="1">
    <source>
        <dbReference type="ARBA" id="ARBA00004141"/>
    </source>
</evidence>
<feature type="transmembrane region" description="Helical" evidence="7">
    <location>
        <begin position="104"/>
        <end position="125"/>
    </location>
</feature>
<evidence type="ECO:0000313" key="9">
    <source>
        <dbReference type="EMBL" id="CEP11729.1"/>
    </source>
</evidence>
<comment type="subcellular location">
    <subcellularLocation>
        <location evidence="1">Membrane</location>
        <topology evidence="1">Multi-pass membrane protein</topology>
    </subcellularLocation>
</comment>
<feature type="transmembrane region" description="Helical" evidence="7">
    <location>
        <begin position="497"/>
        <end position="517"/>
    </location>
</feature>
<feature type="transmembrane region" description="Helical" evidence="7">
    <location>
        <begin position="337"/>
        <end position="360"/>
    </location>
</feature>
<dbReference type="InterPro" id="IPR004840">
    <property type="entry name" value="Amino_acid_permease_CS"/>
</dbReference>
<gene>
    <name evidence="9" type="primary">PARPA_05611.1 scaffold 18730</name>
</gene>
<organism evidence="9 10">
    <name type="scientific">Parasitella parasitica</name>
    <dbReference type="NCBI Taxonomy" id="35722"/>
    <lineage>
        <taxon>Eukaryota</taxon>
        <taxon>Fungi</taxon>
        <taxon>Fungi incertae sedis</taxon>
        <taxon>Mucoromycota</taxon>
        <taxon>Mucoromycotina</taxon>
        <taxon>Mucoromycetes</taxon>
        <taxon>Mucorales</taxon>
        <taxon>Mucorineae</taxon>
        <taxon>Mucoraceae</taxon>
        <taxon>Parasitella</taxon>
    </lineage>
</organism>
<feature type="transmembrane region" description="Helical" evidence="7">
    <location>
        <begin position="299"/>
        <end position="317"/>
    </location>
</feature>